<dbReference type="RefSeq" id="WP_215338502.1">
    <property type="nucleotide sequence ID" value="NZ_JAGSGD010000001.1"/>
</dbReference>
<feature type="chain" id="PRO_5037605345" evidence="1">
    <location>
        <begin position="29"/>
        <end position="453"/>
    </location>
</feature>
<keyword evidence="3" id="KW-0378">Hydrolase</keyword>
<dbReference type="SUPFAM" id="SSF56601">
    <property type="entry name" value="beta-lactamase/transpeptidase-like"/>
    <property type="match status" value="1"/>
</dbReference>
<evidence type="ECO:0000259" key="2">
    <source>
        <dbReference type="Pfam" id="PF00144"/>
    </source>
</evidence>
<accession>A0A941CYF3</accession>
<dbReference type="PANTHER" id="PTHR43283:SF7">
    <property type="entry name" value="BETA-LACTAMASE-RELATED DOMAIN-CONTAINING PROTEIN"/>
    <property type="match status" value="1"/>
</dbReference>
<dbReference type="GO" id="GO:0016787">
    <property type="term" value="F:hydrolase activity"/>
    <property type="evidence" value="ECO:0007669"/>
    <property type="project" value="UniProtKB-KW"/>
</dbReference>
<keyword evidence="1" id="KW-0732">Signal</keyword>
<reference evidence="3" key="1">
    <citation type="submission" date="2021-04" db="EMBL/GenBank/DDBJ databases">
        <title>Draft genome assembly of strain Phenylobacterium sp. 20VBR1 using MiniION and Illumina platforms.</title>
        <authorList>
            <person name="Thomas F.A."/>
            <person name="Krishnan K.P."/>
            <person name="Sinha R.K."/>
        </authorList>
    </citation>
    <scope>NUCLEOTIDE SEQUENCE</scope>
    <source>
        <strain evidence="3">20VBR1</strain>
    </source>
</reference>
<comment type="caution">
    <text evidence="3">The sequence shown here is derived from an EMBL/GenBank/DDBJ whole genome shotgun (WGS) entry which is preliminary data.</text>
</comment>
<dbReference type="InterPro" id="IPR012338">
    <property type="entry name" value="Beta-lactam/transpept-like"/>
</dbReference>
<dbReference type="Proteomes" id="UP000622580">
    <property type="component" value="Unassembled WGS sequence"/>
</dbReference>
<feature type="domain" description="Beta-lactamase-related" evidence="2">
    <location>
        <begin position="146"/>
        <end position="435"/>
    </location>
</feature>
<name>A0A941CYF3_9CAUL</name>
<evidence type="ECO:0000313" key="4">
    <source>
        <dbReference type="Proteomes" id="UP000622580"/>
    </source>
</evidence>
<sequence length="453" mass="47808">MTSLRPWLLIAATLPLAGCGALSGAAHVATGLASHQVCSAAFVSRIDPQAFRREAVDPELGPARWLMRTKVDRAGRSVSASLAGMATTRAVYRGPSGCLVLQGAPPPPPPEPIPAPRQHPLAKAPASAAIEAALNEAFVEPAKPWRRTKAVVILHDGQIVGERYARGYGPDTPITGWSATKSVTNALVGVLVQQGKLSVDGPAPVAAWKDDSRRSISLDNLLRMTSGLALGDSLNSSLKSAFDPSARMLFAERDMAGFAQAQPLAASPGTSWTYADASPTITSRIIRDQAGGTEAAMLAFARRELFDRIGMEHPTLELDATGTPLGATHMWASARDWARLGQLYLDDGKVEGELILPEGWADYSSRPTPGSLVGYGAGFWTNRGDSPGARRRIVLGMPADAFFARGHDGQYVVIVPSARLVVVRLGITPTPGNDIEGVARLVREAIAAVGPPT</sequence>
<dbReference type="AlphaFoldDB" id="A0A941CYF3"/>
<evidence type="ECO:0000256" key="1">
    <source>
        <dbReference type="SAM" id="SignalP"/>
    </source>
</evidence>
<dbReference type="InterPro" id="IPR050789">
    <property type="entry name" value="Diverse_Enzym_Activities"/>
</dbReference>
<organism evidence="3 4">
    <name type="scientific">Phenylobacterium glaciei</name>
    <dbReference type="NCBI Taxonomy" id="2803784"/>
    <lineage>
        <taxon>Bacteria</taxon>
        <taxon>Pseudomonadati</taxon>
        <taxon>Pseudomonadota</taxon>
        <taxon>Alphaproteobacteria</taxon>
        <taxon>Caulobacterales</taxon>
        <taxon>Caulobacteraceae</taxon>
        <taxon>Phenylobacterium</taxon>
    </lineage>
</organism>
<protein>
    <submittedName>
        <fullName evidence="3">Serine hydrolase</fullName>
    </submittedName>
</protein>
<keyword evidence="4" id="KW-1185">Reference proteome</keyword>
<evidence type="ECO:0000313" key="3">
    <source>
        <dbReference type="EMBL" id="MBR7618627.1"/>
    </source>
</evidence>
<proteinExistence type="predicted"/>
<dbReference type="InterPro" id="IPR001466">
    <property type="entry name" value="Beta-lactam-related"/>
</dbReference>
<dbReference type="Pfam" id="PF00144">
    <property type="entry name" value="Beta-lactamase"/>
    <property type="match status" value="1"/>
</dbReference>
<feature type="signal peptide" evidence="1">
    <location>
        <begin position="1"/>
        <end position="28"/>
    </location>
</feature>
<dbReference type="PANTHER" id="PTHR43283">
    <property type="entry name" value="BETA-LACTAMASE-RELATED"/>
    <property type="match status" value="1"/>
</dbReference>
<dbReference type="EMBL" id="JAGSGD010000001">
    <property type="protein sequence ID" value="MBR7618627.1"/>
    <property type="molecule type" value="Genomic_DNA"/>
</dbReference>
<gene>
    <name evidence="3" type="ORF">JKL49_04435</name>
</gene>
<dbReference type="Gene3D" id="3.40.710.10">
    <property type="entry name" value="DD-peptidase/beta-lactamase superfamily"/>
    <property type="match status" value="1"/>
</dbReference>